<comment type="similarity">
    <text evidence="1 3">Belongs to the short-chain dehydrogenases/reductases (SDR) family.</text>
</comment>
<dbReference type="SMART" id="SM00822">
    <property type="entry name" value="PKS_KR"/>
    <property type="match status" value="1"/>
</dbReference>
<dbReference type="SUPFAM" id="SSF51735">
    <property type="entry name" value="NAD(P)-binding Rossmann-fold domains"/>
    <property type="match status" value="1"/>
</dbReference>
<evidence type="ECO:0000313" key="6">
    <source>
        <dbReference type="Proteomes" id="UP000078544"/>
    </source>
</evidence>
<dbReference type="PRINTS" id="PR00081">
    <property type="entry name" value="GDHRDH"/>
</dbReference>
<evidence type="ECO:0000259" key="4">
    <source>
        <dbReference type="SMART" id="SM00822"/>
    </source>
</evidence>
<organism evidence="5 6">
    <name type="scientific">Moelleriella libera RCEF 2490</name>
    <dbReference type="NCBI Taxonomy" id="1081109"/>
    <lineage>
        <taxon>Eukaryota</taxon>
        <taxon>Fungi</taxon>
        <taxon>Dikarya</taxon>
        <taxon>Ascomycota</taxon>
        <taxon>Pezizomycotina</taxon>
        <taxon>Sordariomycetes</taxon>
        <taxon>Hypocreomycetidae</taxon>
        <taxon>Hypocreales</taxon>
        <taxon>Clavicipitaceae</taxon>
        <taxon>Moelleriella</taxon>
    </lineage>
</organism>
<evidence type="ECO:0000313" key="5">
    <source>
        <dbReference type="EMBL" id="KZZ98911.1"/>
    </source>
</evidence>
<protein>
    <submittedName>
        <fullName evidence="5">NAD(P)-binding domain protein</fullName>
    </submittedName>
</protein>
<sequence>MAGELRFDGRVAIVTGSGAGLGREYAKMLAKRGARVIVNDIVAERANSVAEEIAASDGTAVAVVGSVSDRAVAAKMVTTAVEDYGRLDIVVNNAGIIIMKPFAKLTDDDLTKTLDVHLMGSWRLTQLAWPHMQKARYGRVIMICSSSMFGMKYAAPYSVAKAALFGLTRALALEGTPDGILVNSLAPVAFDSSMAEEVLSGTQSLAVRERYSAASVAATVAWMAHQDFKLHGECLVSYGSNLGRIFMGETQGGRCEQGAYTPEAARDLMSRAWDFKDFVLPTSTRDDFRVISDHDGEYADASFDALEAAVESSE</sequence>
<dbReference type="InterPro" id="IPR051687">
    <property type="entry name" value="Peroxisomal_Beta-Oxidation"/>
</dbReference>
<dbReference type="PANTHER" id="PTHR45024:SF2">
    <property type="entry name" value="SCP2 DOMAIN-CONTAINING PROTEIN"/>
    <property type="match status" value="1"/>
</dbReference>
<dbReference type="OrthoDB" id="47007at2759"/>
<evidence type="ECO:0000256" key="2">
    <source>
        <dbReference type="ARBA" id="ARBA00023002"/>
    </source>
</evidence>
<dbReference type="EMBL" id="AZGY01000004">
    <property type="protein sequence ID" value="KZZ98911.1"/>
    <property type="molecule type" value="Genomic_DNA"/>
</dbReference>
<dbReference type="PANTHER" id="PTHR45024">
    <property type="entry name" value="DEHYDROGENASES, SHORT CHAIN"/>
    <property type="match status" value="1"/>
</dbReference>
<keyword evidence="2" id="KW-0560">Oxidoreductase</keyword>
<dbReference type="Pfam" id="PF00106">
    <property type="entry name" value="adh_short"/>
    <property type="match status" value="1"/>
</dbReference>
<dbReference type="InterPro" id="IPR002347">
    <property type="entry name" value="SDR_fam"/>
</dbReference>
<keyword evidence="6" id="KW-1185">Reference proteome</keyword>
<feature type="domain" description="Ketoreductase" evidence="4">
    <location>
        <begin position="10"/>
        <end position="191"/>
    </location>
</feature>
<dbReference type="GO" id="GO:0016491">
    <property type="term" value="F:oxidoreductase activity"/>
    <property type="evidence" value="ECO:0007669"/>
    <property type="project" value="UniProtKB-KW"/>
</dbReference>
<reference evidence="5 6" key="1">
    <citation type="journal article" date="2016" name="Genome Biol. Evol.">
        <title>Divergent and convergent evolution of fungal pathogenicity.</title>
        <authorList>
            <person name="Shang Y."/>
            <person name="Xiao G."/>
            <person name="Zheng P."/>
            <person name="Cen K."/>
            <person name="Zhan S."/>
            <person name="Wang C."/>
        </authorList>
    </citation>
    <scope>NUCLEOTIDE SEQUENCE [LARGE SCALE GENOMIC DNA]</scope>
    <source>
        <strain evidence="5 6">RCEF 2490</strain>
    </source>
</reference>
<dbReference type="InterPro" id="IPR057326">
    <property type="entry name" value="KR_dom"/>
</dbReference>
<dbReference type="STRING" id="1081109.A0A168EL14"/>
<evidence type="ECO:0000256" key="1">
    <source>
        <dbReference type="ARBA" id="ARBA00006484"/>
    </source>
</evidence>
<dbReference type="Gene3D" id="3.40.50.720">
    <property type="entry name" value="NAD(P)-binding Rossmann-like Domain"/>
    <property type="match status" value="1"/>
</dbReference>
<dbReference type="PRINTS" id="PR00080">
    <property type="entry name" value="SDRFAMILY"/>
</dbReference>
<dbReference type="AlphaFoldDB" id="A0A168EL14"/>
<dbReference type="Proteomes" id="UP000078544">
    <property type="component" value="Unassembled WGS sequence"/>
</dbReference>
<proteinExistence type="inferred from homology"/>
<evidence type="ECO:0000256" key="3">
    <source>
        <dbReference type="RuleBase" id="RU000363"/>
    </source>
</evidence>
<comment type="caution">
    <text evidence="5">The sequence shown here is derived from an EMBL/GenBank/DDBJ whole genome shotgun (WGS) entry which is preliminary data.</text>
</comment>
<gene>
    <name evidence="5" type="ORF">AAL_02462</name>
</gene>
<dbReference type="InterPro" id="IPR036291">
    <property type="entry name" value="NAD(P)-bd_dom_sf"/>
</dbReference>
<accession>A0A168EL14</accession>
<name>A0A168EL14_9HYPO</name>